<comment type="caution">
    <text evidence="2">The sequence shown here is derived from an EMBL/GenBank/DDBJ whole genome shotgun (WGS) entry which is preliminary data.</text>
</comment>
<dbReference type="GO" id="GO:0016787">
    <property type="term" value="F:hydrolase activity"/>
    <property type="evidence" value="ECO:0007669"/>
    <property type="project" value="UniProtKB-KW"/>
</dbReference>
<dbReference type="PANTHER" id="PTHR15032:SF4">
    <property type="entry name" value="N-ACYL-PHOSPHATIDYLETHANOLAMINE-HYDROLYZING PHOSPHOLIPASE D"/>
    <property type="match status" value="1"/>
</dbReference>
<dbReference type="SUPFAM" id="SSF56281">
    <property type="entry name" value="Metallo-hydrolase/oxidoreductase"/>
    <property type="match status" value="1"/>
</dbReference>
<dbReference type="InterPro" id="IPR036866">
    <property type="entry name" value="RibonucZ/Hydroxyglut_hydro"/>
</dbReference>
<evidence type="ECO:0000259" key="1">
    <source>
        <dbReference type="Pfam" id="PF12706"/>
    </source>
</evidence>
<organism evidence="2 3">
    <name type="scientific">Sphingomonas aracearum</name>
    <dbReference type="NCBI Taxonomy" id="2283317"/>
    <lineage>
        <taxon>Bacteria</taxon>
        <taxon>Pseudomonadati</taxon>
        <taxon>Pseudomonadota</taxon>
        <taxon>Alphaproteobacteria</taxon>
        <taxon>Sphingomonadales</taxon>
        <taxon>Sphingomonadaceae</taxon>
        <taxon>Sphingomonas</taxon>
    </lineage>
</organism>
<keyword evidence="3" id="KW-1185">Reference proteome</keyword>
<dbReference type="InterPro" id="IPR001279">
    <property type="entry name" value="Metallo-B-lactamas"/>
</dbReference>
<dbReference type="Gene3D" id="3.60.15.10">
    <property type="entry name" value="Ribonuclease Z/Hydroxyacylglutathione hydrolase-like"/>
    <property type="match status" value="1"/>
</dbReference>
<name>A0A369W2D0_9SPHN</name>
<protein>
    <submittedName>
        <fullName evidence="2">Zn-dependent hydrolase</fullName>
    </submittedName>
</protein>
<evidence type="ECO:0000313" key="3">
    <source>
        <dbReference type="Proteomes" id="UP000253918"/>
    </source>
</evidence>
<dbReference type="OrthoDB" id="9805728at2"/>
<proteinExistence type="predicted"/>
<evidence type="ECO:0000313" key="2">
    <source>
        <dbReference type="EMBL" id="RDE07520.1"/>
    </source>
</evidence>
<gene>
    <name evidence="2" type="ORF">DVW87_05760</name>
</gene>
<sequence length="386" mass="42234">MLRWLGAGLLFLAVLLCLAVTIVPAFLDRVYYRGPASAHFDAARFFNPDGDADTFRMPGNRSRSGFLVRYLTGNDDRPRWPAQVAVTPARPPARVAGDRMVATWIGHATVLVQTRGLNILTDPVWSEHAGPFGIGPGRVAPPGVRFEDLPKIDVVLVSHDHYDHMDLSTLKQLWARDRPRIVTSLGNDTILRSAGIEAIAADWGGRVKIGRDATVVVTRNHHWGSRWFADRNRALWSSFTVQLPGGNLFFAGDTGMGDGEWPVEAARLGPVRLALLPIGAFRFGEGQMGAGSHIGPVDAVEVYRRLQAHSAIAIHWGTFRLSYEGYNTPPRLLEAAMACTGQRGFAGVPIGRPVTIPRYATPFSSPPVTRDALLRCLDTPAVRALR</sequence>
<dbReference type="AlphaFoldDB" id="A0A369W2D0"/>
<dbReference type="Proteomes" id="UP000253918">
    <property type="component" value="Unassembled WGS sequence"/>
</dbReference>
<keyword evidence="2" id="KW-0378">Hydrolase</keyword>
<reference evidence="2 3" key="1">
    <citation type="submission" date="2018-07" db="EMBL/GenBank/DDBJ databases">
        <title>a novel species of Sphingomonas isolated from the rhizosphere soil of Araceae plant.</title>
        <authorList>
            <person name="Zhiyong W."/>
            <person name="Qinglan Z."/>
            <person name="Zhiwei F."/>
            <person name="Ding X."/>
            <person name="Gejiao W."/>
            <person name="Shixue Z."/>
        </authorList>
    </citation>
    <scope>NUCLEOTIDE SEQUENCE [LARGE SCALE GENOMIC DNA]</scope>
    <source>
        <strain evidence="2 3">WZY 27</strain>
    </source>
</reference>
<dbReference type="PANTHER" id="PTHR15032">
    <property type="entry name" value="N-ACYL-PHOSPHATIDYLETHANOLAMINE-HYDROLYZING PHOSPHOLIPASE D"/>
    <property type="match status" value="1"/>
</dbReference>
<dbReference type="EMBL" id="QQNB01000001">
    <property type="protein sequence ID" value="RDE07520.1"/>
    <property type="molecule type" value="Genomic_DNA"/>
</dbReference>
<accession>A0A369W2D0</accession>
<dbReference type="Pfam" id="PF12706">
    <property type="entry name" value="Lactamase_B_2"/>
    <property type="match status" value="1"/>
</dbReference>
<feature type="domain" description="Metallo-beta-lactamase" evidence="1">
    <location>
        <begin position="118"/>
        <end position="316"/>
    </location>
</feature>
<dbReference type="GO" id="GO:0005737">
    <property type="term" value="C:cytoplasm"/>
    <property type="evidence" value="ECO:0007669"/>
    <property type="project" value="TreeGrafter"/>
</dbReference>